<dbReference type="SUPFAM" id="SSF54637">
    <property type="entry name" value="Thioesterase/thiol ester dehydrase-isomerase"/>
    <property type="match status" value="1"/>
</dbReference>
<dbReference type="EMBL" id="JHEG02000058">
    <property type="protein sequence ID" value="KIE09107.1"/>
    <property type="molecule type" value="Genomic_DNA"/>
</dbReference>
<dbReference type="Gene3D" id="3.10.129.10">
    <property type="entry name" value="Hotdog Thioesterase"/>
    <property type="match status" value="1"/>
</dbReference>
<dbReference type="PANTHER" id="PTHR31793">
    <property type="entry name" value="4-HYDROXYBENZOYL-COA THIOESTERASE FAMILY MEMBER"/>
    <property type="match status" value="1"/>
</dbReference>
<accession>A0A0C1N3F6</accession>
<evidence type="ECO:0000313" key="3">
    <source>
        <dbReference type="Proteomes" id="UP000029738"/>
    </source>
</evidence>
<dbReference type="Proteomes" id="UP000029738">
    <property type="component" value="Unassembled WGS sequence"/>
</dbReference>
<dbReference type="PANTHER" id="PTHR31793:SF24">
    <property type="entry name" value="LONG-CHAIN ACYL-COA THIOESTERASE FADM"/>
    <property type="match status" value="1"/>
</dbReference>
<gene>
    <name evidence="2" type="ORF">DA73_0232220</name>
    <name evidence="1" type="ORF">DA73_0400006740</name>
</gene>
<dbReference type="STRING" id="1479485.DA73_0232220"/>
<dbReference type="InterPro" id="IPR050563">
    <property type="entry name" value="4-hydroxybenzoyl-CoA_TE"/>
</dbReference>
<dbReference type="GO" id="GO:0047617">
    <property type="term" value="F:fatty acyl-CoA hydrolase activity"/>
    <property type="evidence" value="ECO:0007669"/>
    <property type="project" value="TreeGrafter"/>
</dbReference>
<proteinExistence type="predicted"/>
<organism evidence="2">
    <name type="scientific">Tolypothrix bouteillei VB521301</name>
    <dbReference type="NCBI Taxonomy" id="1479485"/>
    <lineage>
        <taxon>Bacteria</taxon>
        <taxon>Bacillati</taxon>
        <taxon>Cyanobacteriota</taxon>
        <taxon>Cyanophyceae</taxon>
        <taxon>Nostocales</taxon>
        <taxon>Tolypothrichaceae</taxon>
        <taxon>Tolypothrix</taxon>
    </lineage>
</organism>
<dbReference type="EMBL" id="JHEG04000001">
    <property type="protein sequence ID" value="KAF3885190.1"/>
    <property type="molecule type" value="Genomic_DNA"/>
</dbReference>
<protein>
    <submittedName>
        <fullName evidence="1 2">Thioesterase</fullName>
    </submittedName>
</protein>
<dbReference type="OrthoDB" id="9800856at2"/>
<dbReference type="AlphaFoldDB" id="A0A0C1N3F6"/>
<dbReference type="InterPro" id="IPR029069">
    <property type="entry name" value="HotDog_dom_sf"/>
</dbReference>
<dbReference type="CDD" id="cd00586">
    <property type="entry name" value="4HBT"/>
    <property type="match status" value="1"/>
</dbReference>
<reference evidence="2" key="1">
    <citation type="journal article" date="2015" name="Genome Announc.">
        <title>Draft Genome Sequence of Tolypothrix boutellei Strain VB521301.</title>
        <authorList>
            <person name="Chandrababunaidu M.M."/>
            <person name="Singh D."/>
            <person name="Sen D."/>
            <person name="Bhan S."/>
            <person name="Das S."/>
            <person name="Gupta A."/>
            <person name="Adhikary S.P."/>
            <person name="Tripathy S."/>
        </authorList>
    </citation>
    <scope>NUCLEOTIDE SEQUENCE</scope>
    <source>
        <strain evidence="2">VB521301</strain>
    </source>
</reference>
<dbReference type="RefSeq" id="WP_038088336.1">
    <property type="nucleotide sequence ID" value="NZ_JHEG04000001.1"/>
</dbReference>
<evidence type="ECO:0000313" key="2">
    <source>
        <dbReference type="EMBL" id="KIE09107.1"/>
    </source>
</evidence>
<name>A0A0C1N3F6_9CYAN</name>
<dbReference type="Pfam" id="PF13279">
    <property type="entry name" value="4HBT_2"/>
    <property type="match status" value="1"/>
</dbReference>
<keyword evidence="3" id="KW-1185">Reference proteome</keyword>
<evidence type="ECO:0000313" key="1">
    <source>
        <dbReference type="EMBL" id="KAF3885190.1"/>
    </source>
</evidence>
<sequence>MKKILFELEVYPFHIDFIGHVNNNIYIQWMEIGRIKLLEAVGMPLQAISQQGFVPVLVQTNITYKSPFYLGDRVRVEMWISELKNASAIMQFRFYKEQETLAAEGWQKGLFVDRDTMRPRRLSPEERSLFIPYTHSTIETESSHSLISVS</sequence>
<reference evidence="1" key="2">
    <citation type="submission" date="2019-11" db="EMBL/GenBank/DDBJ databases">
        <title>Improved Assembly of Tolypothrix boutellei genome.</title>
        <authorList>
            <person name="Sarangi A.N."/>
            <person name="Mukherjee M."/>
            <person name="Ghosh S."/>
            <person name="Singh D."/>
            <person name="Das A."/>
            <person name="Kant S."/>
            <person name="Prusty A."/>
            <person name="Tripathy S."/>
        </authorList>
    </citation>
    <scope>NUCLEOTIDE SEQUENCE</scope>
    <source>
        <strain evidence="1">VB521301</strain>
    </source>
</reference>
<comment type="caution">
    <text evidence="2">The sequence shown here is derived from an EMBL/GenBank/DDBJ whole genome shotgun (WGS) entry which is preliminary data.</text>
</comment>